<keyword evidence="2" id="KW-1003">Cell membrane</keyword>
<evidence type="ECO:0000256" key="2">
    <source>
        <dbReference type="ARBA" id="ARBA00022475"/>
    </source>
</evidence>
<evidence type="ECO:0000313" key="12">
    <source>
        <dbReference type="EMBL" id="MQS12096.1"/>
    </source>
</evidence>
<comment type="function">
    <text evidence="6">Catalyzes the glycosylation of 4,4'-diaponeurosporenoate, i.e. the esterification of glucose at the C1'' position with the carboxyl group of 4,4'-diaponeurosporenic acid, to form glycosyl-4,4'-diaponeurosporenoate. This is a step in the biosynthesis of staphyloxanthin, an orange pigment present in most staphylococci strains.</text>
</comment>
<dbReference type="GO" id="GO:0005886">
    <property type="term" value="C:plasma membrane"/>
    <property type="evidence" value="ECO:0007669"/>
    <property type="project" value="UniProtKB-SubCell"/>
</dbReference>
<keyword evidence="13" id="KW-1185">Reference proteome</keyword>
<evidence type="ECO:0000313" key="13">
    <source>
        <dbReference type="Proteomes" id="UP000450000"/>
    </source>
</evidence>
<dbReference type="InterPro" id="IPR029044">
    <property type="entry name" value="Nucleotide-diphossugar_trans"/>
</dbReference>
<evidence type="ECO:0000256" key="9">
    <source>
        <dbReference type="ARBA" id="ARBA00040345"/>
    </source>
</evidence>
<feature type="domain" description="Glycosyltransferase 2-like" evidence="11">
    <location>
        <begin position="37"/>
        <end position="160"/>
    </location>
</feature>
<evidence type="ECO:0000256" key="5">
    <source>
        <dbReference type="ARBA" id="ARBA00023136"/>
    </source>
</evidence>
<comment type="pathway">
    <text evidence="7">Carotenoid biosynthesis; staphyloxanthin biosynthesis; staphyloxanthin from farnesyl diphosphate: step 4/5.</text>
</comment>
<evidence type="ECO:0000256" key="1">
    <source>
        <dbReference type="ARBA" id="ARBA00004236"/>
    </source>
</evidence>
<dbReference type="Pfam" id="PF00535">
    <property type="entry name" value="Glycos_transf_2"/>
    <property type="match status" value="1"/>
</dbReference>
<dbReference type="Proteomes" id="UP000450000">
    <property type="component" value="Unassembled WGS sequence"/>
</dbReference>
<dbReference type="Gene3D" id="3.90.550.10">
    <property type="entry name" value="Spore Coat Polysaccharide Biosynthesis Protein SpsA, Chain A"/>
    <property type="match status" value="1"/>
</dbReference>
<dbReference type="PANTHER" id="PTHR43646">
    <property type="entry name" value="GLYCOSYLTRANSFERASE"/>
    <property type="match status" value="1"/>
</dbReference>
<organism evidence="12 13">
    <name type="scientific">Streptomyces kaniharaensis</name>
    <dbReference type="NCBI Taxonomy" id="212423"/>
    <lineage>
        <taxon>Bacteria</taxon>
        <taxon>Bacillati</taxon>
        <taxon>Actinomycetota</taxon>
        <taxon>Actinomycetes</taxon>
        <taxon>Kitasatosporales</taxon>
        <taxon>Streptomycetaceae</taxon>
        <taxon>Streptomyces</taxon>
    </lineage>
</organism>
<dbReference type="EMBL" id="WBOF01000001">
    <property type="protein sequence ID" value="MQS12096.1"/>
    <property type="molecule type" value="Genomic_DNA"/>
</dbReference>
<protein>
    <recommendedName>
        <fullName evidence="9">4,4'-diaponeurosporenoate glycosyltransferase</fullName>
    </recommendedName>
</protein>
<keyword evidence="3" id="KW-0328">Glycosyltransferase</keyword>
<reference evidence="12 13" key="1">
    <citation type="submission" date="2019-09" db="EMBL/GenBank/DDBJ databases">
        <title>Genome Sequences of Streptomyces kaniharaensis ATCC 21070.</title>
        <authorList>
            <person name="Zhu W."/>
            <person name="De Crecy-Lagard V."/>
            <person name="Richards N.G."/>
        </authorList>
    </citation>
    <scope>NUCLEOTIDE SEQUENCE [LARGE SCALE GENOMIC DNA]</scope>
    <source>
        <strain evidence="12 13">SF-557</strain>
    </source>
</reference>
<dbReference type="OrthoDB" id="5243838at2"/>
<dbReference type="InterPro" id="IPR001173">
    <property type="entry name" value="Glyco_trans_2-like"/>
</dbReference>
<name>A0A6N7KKU9_9ACTN</name>
<evidence type="ECO:0000256" key="10">
    <source>
        <dbReference type="SAM" id="MobiDB-lite"/>
    </source>
</evidence>
<comment type="similarity">
    <text evidence="8">Belongs to the glycosyltransferase 2 family. CrtQ subfamily.</text>
</comment>
<dbReference type="GO" id="GO:0016757">
    <property type="term" value="F:glycosyltransferase activity"/>
    <property type="evidence" value="ECO:0007669"/>
    <property type="project" value="UniProtKB-KW"/>
</dbReference>
<evidence type="ECO:0000256" key="6">
    <source>
        <dbReference type="ARBA" id="ARBA00037281"/>
    </source>
</evidence>
<feature type="compositionally biased region" description="Pro residues" evidence="10">
    <location>
        <begin position="1"/>
        <end position="13"/>
    </location>
</feature>
<dbReference type="AlphaFoldDB" id="A0A6N7KKU9"/>
<evidence type="ECO:0000256" key="7">
    <source>
        <dbReference type="ARBA" id="ARBA00037904"/>
    </source>
</evidence>
<keyword evidence="5" id="KW-0472">Membrane</keyword>
<evidence type="ECO:0000259" key="11">
    <source>
        <dbReference type="Pfam" id="PF00535"/>
    </source>
</evidence>
<keyword evidence="4 12" id="KW-0808">Transferase</keyword>
<evidence type="ECO:0000256" key="4">
    <source>
        <dbReference type="ARBA" id="ARBA00022679"/>
    </source>
</evidence>
<sequence length="309" mass="34016">MPNPYEPPPPVPRPSGLGTTPRRPWMIPSPARRPLISVVVPTRDSTPQVTRLLDSLVSQDCPGVEVLVNEDVRSRDSVRRVALAFQERGLDVRVLRDNPSRAAGRRRAAAQASGAVVLHLDSDMTASPGLLAECRHLIDSQEFDALVIPEVSVGEGFWGRCKVLEKRCYTGDQKVEALRCLRRELYDRIGGHDEALVWAEDRDLDLRVRATGARVGTTTGVLVHDEGRTTLRGTMRKKARYARTARSYAAKHPRDFAAQASPARLVGLAVRGWRISRDPLLVGGMLLLKSCEFAAVATALLVSGRAPRR</sequence>
<gene>
    <name evidence="12" type="ORF">F7Q99_07245</name>
</gene>
<dbReference type="SUPFAM" id="SSF53448">
    <property type="entry name" value="Nucleotide-diphospho-sugar transferases"/>
    <property type="match status" value="1"/>
</dbReference>
<comment type="caution">
    <text evidence="12">The sequence shown here is derived from an EMBL/GenBank/DDBJ whole genome shotgun (WGS) entry which is preliminary data.</text>
</comment>
<dbReference type="PANTHER" id="PTHR43646:SF2">
    <property type="entry name" value="GLYCOSYLTRANSFERASE 2-LIKE DOMAIN-CONTAINING PROTEIN"/>
    <property type="match status" value="1"/>
</dbReference>
<evidence type="ECO:0000256" key="8">
    <source>
        <dbReference type="ARBA" id="ARBA00038120"/>
    </source>
</evidence>
<comment type="subcellular location">
    <subcellularLocation>
        <location evidence="1">Cell membrane</location>
    </subcellularLocation>
</comment>
<proteinExistence type="inferred from homology"/>
<evidence type="ECO:0000256" key="3">
    <source>
        <dbReference type="ARBA" id="ARBA00022676"/>
    </source>
</evidence>
<feature type="region of interest" description="Disordered" evidence="10">
    <location>
        <begin position="1"/>
        <end position="28"/>
    </location>
</feature>
<accession>A0A6N7KKU9</accession>